<reference evidence="3 4" key="1">
    <citation type="submission" date="2017-01" db="EMBL/GenBank/DDBJ databases">
        <authorList>
            <person name="Mah S.A."/>
            <person name="Swanson W.J."/>
            <person name="Moy G.W."/>
            <person name="Vacquier V.D."/>
        </authorList>
    </citation>
    <scope>NUCLEOTIDE SEQUENCE [LARGE SCALE GENOMIC DNA]</scope>
    <source>
        <strain evidence="3 4">NIO-1016</strain>
    </source>
</reference>
<dbReference type="RefSeq" id="WP_045849440.1">
    <property type="nucleotide sequence ID" value="NZ_FTLX01000007.1"/>
</dbReference>
<evidence type="ECO:0000313" key="4">
    <source>
        <dbReference type="Proteomes" id="UP000186385"/>
    </source>
</evidence>
<dbReference type="Pfam" id="PF14804">
    <property type="entry name" value="Jag_N"/>
    <property type="match status" value="1"/>
</dbReference>
<dbReference type="Proteomes" id="UP000215545">
    <property type="component" value="Unassembled WGS sequence"/>
</dbReference>
<dbReference type="Pfam" id="PF03961">
    <property type="entry name" value="FapA"/>
    <property type="match status" value="1"/>
</dbReference>
<dbReference type="EMBL" id="MWSK01000007">
    <property type="protein sequence ID" value="OXS75755.1"/>
    <property type="molecule type" value="Genomic_DNA"/>
</dbReference>
<proteinExistence type="predicted"/>
<reference evidence="2" key="3">
    <citation type="submission" date="2017-03" db="EMBL/GenBank/DDBJ databases">
        <authorList>
            <person name="Dastager S.G."/>
            <person name="Neurgaonkar P.S."/>
            <person name="Dharne M.S."/>
        </authorList>
    </citation>
    <scope>NUCLEOTIDE SEQUENCE</scope>
    <source>
        <strain evidence="2">DSM 25145</strain>
    </source>
</reference>
<dbReference type="InterPro" id="IPR032782">
    <property type="entry name" value="KhpB_N"/>
</dbReference>
<reference evidence="5" key="2">
    <citation type="submission" date="2017-03" db="EMBL/GenBank/DDBJ databases">
        <title>Bacillus sp. V-88(T) DSM27956, whole genome shotgun sequencing project.</title>
        <authorList>
            <person name="Dastager S.G."/>
            <person name="Neurgaonkar P.S."/>
            <person name="Dharne M.S."/>
        </authorList>
    </citation>
    <scope>NUCLEOTIDE SEQUENCE [LARGE SCALE GENOMIC DNA]</scope>
    <source>
        <strain evidence="5">DSM 25145</strain>
    </source>
</reference>
<evidence type="ECO:0000313" key="2">
    <source>
        <dbReference type="EMBL" id="OXS75755.1"/>
    </source>
</evidence>
<name>A0A1N7AAR9_9BACI</name>
<dbReference type="InterPro" id="IPR005646">
    <property type="entry name" value="FapA"/>
</dbReference>
<sequence>MQSIISKGKTLQEAIDTGLYLLNVSRDEVNIEVIQQETKVFFGLKSKEAVVKMTKQLSHAFTPAYEKKAEGDVKEKTDAFQLLDQMIDVLPEIDRAPADSLQDTWKAELKKPLEQAPPNELAGKVWVQNGRLFCQSSPNKYPVVTIPEHVKLFRNRELVQEDTIIVSEQDFYEVTVAEEERDTVWEVKMDHNKLKVELYVKPGYRMTRSLVDIEPDSRIKLKVDEQKKVNNTLSYTDVMQVLEERRVKHGFHQAEIVRATETEESGLFTIATGIEPIPGQDGWLDIQIDMDSKKGPREIDHNRVDYREIKSIPNVESGQVIAVVHPPIPGQPGRTVTNEPLPAKQTHPIAVRAGKGIAIIENKVIATEPGRPHLEQRNHIAKFSIMSKLTHPGNVDLSSGNIRFKGDVEIMGEISERMKVEAEGDVMVHQSINRAHVTSNGAVIANGGIVASDISSGKNNMMITELGIALEPIQFDLKRINQLINQLILSPGFKASDFSRSGLQPLLHILLEKKFKHFPSLIKKYKEIIEQGEAYLIDPVWREMDEKLSRIFLTLSNDIVSIEQLKGILSQIDEMYEYSQLPVEPNSYIHTPNVLSSRLFCSGDVKIFGKSSVNTKIHAGGKLEISGALRGGEVFGRMGVKVKEAGAESNTPTFISVPADQQIQIDYVLEGTTIKVGTRKYMFSESRRYVTASLNHQNQISFV</sequence>
<organism evidence="3 4">
    <name type="scientific">Domibacillus enclensis</name>
    <dbReference type="NCBI Taxonomy" id="1017273"/>
    <lineage>
        <taxon>Bacteria</taxon>
        <taxon>Bacillati</taxon>
        <taxon>Bacillota</taxon>
        <taxon>Bacilli</taxon>
        <taxon>Bacillales</taxon>
        <taxon>Bacillaceae</taxon>
        <taxon>Domibacillus</taxon>
    </lineage>
</organism>
<dbReference type="SMART" id="SM01245">
    <property type="entry name" value="Jag_N"/>
    <property type="match status" value="1"/>
</dbReference>
<evidence type="ECO:0000259" key="1">
    <source>
        <dbReference type="SMART" id="SM01245"/>
    </source>
</evidence>
<feature type="domain" description="RNA-binding protein KhpB N-terminal" evidence="1">
    <location>
        <begin position="5"/>
        <end position="56"/>
    </location>
</feature>
<dbReference type="InterPro" id="IPR038247">
    <property type="entry name" value="Jag_N_dom_sf"/>
</dbReference>
<dbReference type="InterPro" id="IPR046865">
    <property type="entry name" value="FapA_b_solenoid"/>
</dbReference>
<dbReference type="STRING" id="1017273.SAMN05443094_107134"/>
<dbReference type="EMBL" id="FTLX01000007">
    <property type="protein sequence ID" value="SIR36091.1"/>
    <property type="molecule type" value="Genomic_DNA"/>
</dbReference>
<keyword evidence="5" id="KW-1185">Reference proteome</keyword>
<dbReference type="InterPro" id="IPR046866">
    <property type="entry name" value="FapA_N"/>
</dbReference>
<protein>
    <recommendedName>
        <fullName evidence="1">RNA-binding protein KhpB N-terminal domain-containing protein</fullName>
    </recommendedName>
</protein>
<dbReference type="AlphaFoldDB" id="A0A1N7AAR9"/>
<dbReference type="Pfam" id="PF20250">
    <property type="entry name" value="FapA_N"/>
    <property type="match status" value="1"/>
</dbReference>
<dbReference type="Gene3D" id="3.30.30.80">
    <property type="entry name" value="probable RNA-binding protein from clostridium symbiosum atcc 14940"/>
    <property type="match status" value="1"/>
</dbReference>
<evidence type="ECO:0000313" key="5">
    <source>
        <dbReference type="Proteomes" id="UP000215545"/>
    </source>
</evidence>
<accession>A0A1N7AAR9</accession>
<dbReference type="PANTHER" id="PTHR38032:SF1">
    <property type="entry name" value="RNA-BINDING PROTEIN KHPB N-TERMINAL DOMAIN-CONTAINING PROTEIN"/>
    <property type="match status" value="1"/>
</dbReference>
<dbReference type="OrthoDB" id="1279at2"/>
<gene>
    <name evidence="2" type="ORF">B1B05_14580</name>
    <name evidence="3" type="ORF">SAMN05443094_107134</name>
</gene>
<dbReference type="Proteomes" id="UP000186385">
    <property type="component" value="Unassembled WGS sequence"/>
</dbReference>
<evidence type="ECO:0000313" key="3">
    <source>
        <dbReference type="EMBL" id="SIR36091.1"/>
    </source>
</evidence>
<dbReference type="PANTHER" id="PTHR38032">
    <property type="entry name" value="POLYMERASE-RELATED"/>
    <property type="match status" value="1"/>
</dbReference>